<accession>A0A829X991</accession>
<reference evidence="1 2" key="1">
    <citation type="submission" date="2013-04" db="EMBL/GenBank/DDBJ databases">
        <title>Gluconobacter oxydans NBRC 3293 whole genome sequence.</title>
        <authorList>
            <person name="Matsutani M."/>
            <person name="Yakushi T."/>
            <person name="Matsushita K."/>
        </authorList>
    </citation>
    <scope>NUCLEOTIDE SEQUENCE [LARGE SCALE GENOMIC DNA]</scope>
    <source>
        <strain evidence="1 2">NBRC 3293</strain>
    </source>
</reference>
<dbReference type="AlphaFoldDB" id="A0A829X991"/>
<evidence type="ECO:0000313" key="2">
    <source>
        <dbReference type="Proteomes" id="UP000484858"/>
    </source>
</evidence>
<sequence length="47" mass="5272">MPVLLGDSIKSTFNPRHYGIKAELTLAIYGINTILKSSNFSIHRRTP</sequence>
<dbReference type="Proteomes" id="UP000484858">
    <property type="component" value="Unassembled WGS sequence"/>
</dbReference>
<protein>
    <submittedName>
        <fullName evidence="1">Uncharacterized protein</fullName>
    </submittedName>
</protein>
<organism evidence="1 2">
    <name type="scientific">Gluconobacter oxydans NBRC 3293</name>
    <dbReference type="NCBI Taxonomy" id="1315969"/>
    <lineage>
        <taxon>Bacteria</taxon>
        <taxon>Pseudomonadati</taxon>
        <taxon>Pseudomonadota</taxon>
        <taxon>Alphaproteobacteria</taxon>
        <taxon>Acetobacterales</taxon>
        <taxon>Acetobacteraceae</taxon>
        <taxon>Gluconobacter</taxon>
    </lineage>
</organism>
<dbReference type="EMBL" id="BARJ01000012">
    <property type="protein sequence ID" value="GEM17999.1"/>
    <property type="molecule type" value="Genomic_DNA"/>
</dbReference>
<comment type="caution">
    <text evidence="1">The sequence shown here is derived from an EMBL/GenBank/DDBJ whole genome shotgun (WGS) entry which is preliminary data.</text>
</comment>
<proteinExistence type="predicted"/>
<evidence type="ECO:0000313" key="1">
    <source>
        <dbReference type="EMBL" id="GEM17999.1"/>
    </source>
</evidence>
<gene>
    <name evidence="1" type="ORF">NBRC3293_2496</name>
</gene>
<name>A0A829X991_GLUOY</name>